<sequence length="62" mass="7064">MQLTIVYLLSLLSILQTPAADSLVIFNPNRNYSYQAFFVSPSGDTLTREQITLQPNGQPWKY</sequence>
<gene>
    <name evidence="2" type="ORF">ACFSRY_18645</name>
</gene>
<evidence type="ECO:0000313" key="3">
    <source>
        <dbReference type="Proteomes" id="UP001597544"/>
    </source>
</evidence>
<name>A0ABW5IS82_9BACT</name>
<feature type="signal peptide" evidence="1">
    <location>
        <begin position="1"/>
        <end position="19"/>
    </location>
</feature>
<feature type="chain" id="PRO_5047148445" evidence="1">
    <location>
        <begin position="20"/>
        <end position="62"/>
    </location>
</feature>
<dbReference type="Proteomes" id="UP001597544">
    <property type="component" value="Unassembled WGS sequence"/>
</dbReference>
<evidence type="ECO:0000313" key="2">
    <source>
        <dbReference type="EMBL" id="MFD2515897.1"/>
    </source>
</evidence>
<proteinExistence type="predicted"/>
<comment type="caution">
    <text evidence="2">The sequence shown here is derived from an EMBL/GenBank/DDBJ whole genome shotgun (WGS) entry which is preliminary data.</text>
</comment>
<keyword evidence="1" id="KW-0732">Signal</keyword>
<evidence type="ECO:0000256" key="1">
    <source>
        <dbReference type="SAM" id="SignalP"/>
    </source>
</evidence>
<dbReference type="EMBL" id="JBHULU010000024">
    <property type="protein sequence ID" value="MFD2515897.1"/>
    <property type="molecule type" value="Genomic_DNA"/>
</dbReference>
<feature type="non-terminal residue" evidence="2">
    <location>
        <position position="62"/>
    </location>
</feature>
<organism evidence="2 3">
    <name type="scientific">Pontibacter locisalis</name>
    <dbReference type="NCBI Taxonomy" id="1719035"/>
    <lineage>
        <taxon>Bacteria</taxon>
        <taxon>Pseudomonadati</taxon>
        <taxon>Bacteroidota</taxon>
        <taxon>Cytophagia</taxon>
        <taxon>Cytophagales</taxon>
        <taxon>Hymenobacteraceae</taxon>
        <taxon>Pontibacter</taxon>
    </lineage>
</organism>
<accession>A0ABW5IS82</accession>
<keyword evidence="3" id="KW-1185">Reference proteome</keyword>
<reference evidence="3" key="1">
    <citation type="journal article" date="2019" name="Int. J. Syst. Evol. Microbiol.">
        <title>The Global Catalogue of Microorganisms (GCM) 10K type strain sequencing project: providing services to taxonomists for standard genome sequencing and annotation.</title>
        <authorList>
            <consortium name="The Broad Institute Genomics Platform"/>
            <consortium name="The Broad Institute Genome Sequencing Center for Infectious Disease"/>
            <person name="Wu L."/>
            <person name="Ma J."/>
        </authorList>
    </citation>
    <scope>NUCLEOTIDE SEQUENCE [LARGE SCALE GENOMIC DNA]</scope>
    <source>
        <strain evidence="3">KCTC 42498</strain>
    </source>
</reference>
<protein>
    <submittedName>
        <fullName evidence="2">Uncharacterized protein</fullName>
    </submittedName>
</protein>
<dbReference type="RefSeq" id="WP_377511626.1">
    <property type="nucleotide sequence ID" value="NZ_JBHULU010000024.1"/>
</dbReference>